<evidence type="ECO:0000256" key="2">
    <source>
        <dbReference type="PIRSR" id="PIRSR605511-1"/>
    </source>
</evidence>
<name>A0A5C5V575_9BACT</name>
<protein>
    <submittedName>
        <fullName evidence="6">Gluconolactonase</fullName>
        <ecNumber evidence="6">3.1.1.17</ecNumber>
    </submittedName>
</protein>
<proteinExistence type="predicted"/>
<evidence type="ECO:0000313" key="6">
    <source>
        <dbReference type="EMBL" id="TWT33678.1"/>
    </source>
</evidence>
<evidence type="ECO:0000313" key="7">
    <source>
        <dbReference type="Proteomes" id="UP000316714"/>
    </source>
</evidence>
<evidence type="ECO:0000256" key="3">
    <source>
        <dbReference type="PIRSR" id="PIRSR605511-2"/>
    </source>
</evidence>
<dbReference type="EC" id="3.1.1.17" evidence="6"/>
<comment type="caution">
    <text evidence="6">The sequence shown here is derived from an EMBL/GenBank/DDBJ whole genome shotgun (WGS) entry which is preliminary data.</text>
</comment>
<organism evidence="6 7">
    <name type="scientific">Posidoniimonas corsicana</name>
    <dbReference type="NCBI Taxonomy" id="1938618"/>
    <lineage>
        <taxon>Bacteria</taxon>
        <taxon>Pseudomonadati</taxon>
        <taxon>Planctomycetota</taxon>
        <taxon>Planctomycetia</taxon>
        <taxon>Pirellulales</taxon>
        <taxon>Lacipirellulaceae</taxon>
        <taxon>Posidoniimonas</taxon>
    </lineage>
</organism>
<evidence type="ECO:0000259" key="5">
    <source>
        <dbReference type="Pfam" id="PF08450"/>
    </source>
</evidence>
<evidence type="ECO:0000256" key="4">
    <source>
        <dbReference type="SAM" id="SignalP"/>
    </source>
</evidence>
<dbReference type="InterPro" id="IPR005511">
    <property type="entry name" value="SMP-30"/>
</dbReference>
<dbReference type="InterPro" id="IPR051262">
    <property type="entry name" value="SMP-30/CGR1_Lactonase"/>
</dbReference>
<keyword evidence="7" id="KW-1185">Reference proteome</keyword>
<sequence precursor="true">MNRCSTCLLAFLSIGAAALAEPIPGVGPAGEIAKLSSGHGFLEGPAWDGAGRLYFTDIPKNTIHVLEDGKLSPFTTESRSTNGLMLAADGRLLACEMSGALVAYDPKEKTRTVLADDYDGKRFNAPNDLVIDRSGGVYFTDPMFGAPRPLPQGQQGVYYLPAGGGEVRSVAKDIKAPNGVLLSPDEKTLYVLPSGSPVMLAYAVEAPGKIGPPRDFCRTKGGPNEGSDGGAVDTRGNVYLTTSRGVQVFSPAGEHLGTIELPEHPANCTFGGPDLKTLYVTARTGLYAVPMEVAGHRFAAHQE</sequence>
<feature type="binding site" evidence="3">
    <location>
        <position position="127"/>
    </location>
    <ligand>
        <name>substrate</name>
    </ligand>
</feature>
<keyword evidence="4" id="KW-0732">Signal</keyword>
<dbReference type="InterPro" id="IPR013658">
    <property type="entry name" value="SGL"/>
</dbReference>
<feature type="binding site" evidence="3">
    <location>
        <position position="43"/>
    </location>
    <ligand>
        <name>a divalent metal cation</name>
        <dbReference type="ChEBI" id="CHEBI:60240"/>
    </ligand>
</feature>
<dbReference type="Proteomes" id="UP000316714">
    <property type="component" value="Unassembled WGS sequence"/>
</dbReference>
<keyword evidence="3" id="KW-0479">Metal-binding</keyword>
<accession>A0A5C5V575</accession>
<keyword evidence="3" id="KW-0862">Zinc</keyword>
<dbReference type="OrthoDB" id="272794at2"/>
<reference evidence="6 7" key="1">
    <citation type="submission" date="2019-02" db="EMBL/GenBank/DDBJ databases">
        <title>Deep-cultivation of Planctomycetes and their phenomic and genomic characterization uncovers novel biology.</title>
        <authorList>
            <person name="Wiegand S."/>
            <person name="Jogler M."/>
            <person name="Boedeker C."/>
            <person name="Pinto D."/>
            <person name="Vollmers J."/>
            <person name="Rivas-Marin E."/>
            <person name="Kohn T."/>
            <person name="Peeters S.H."/>
            <person name="Heuer A."/>
            <person name="Rast P."/>
            <person name="Oberbeckmann S."/>
            <person name="Bunk B."/>
            <person name="Jeske O."/>
            <person name="Meyerdierks A."/>
            <person name="Storesund J.E."/>
            <person name="Kallscheuer N."/>
            <person name="Luecker S."/>
            <person name="Lage O.M."/>
            <person name="Pohl T."/>
            <person name="Merkel B.J."/>
            <person name="Hornburger P."/>
            <person name="Mueller R.-W."/>
            <person name="Bruemmer F."/>
            <person name="Labrenz M."/>
            <person name="Spormann A.M."/>
            <person name="Op Den Camp H."/>
            <person name="Overmann J."/>
            <person name="Amann R."/>
            <person name="Jetten M.S.M."/>
            <person name="Mascher T."/>
            <person name="Medema M.H."/>
            <person name="Devos D.P."/>
            <person name="Kaster A.-K."/>
            <person name="Ovreas L."/>
            <person name="Rohde M."/>
            <person name="Galperin M.Y."/>
            <person name="Jogler C."/>
        </authorList>
    </citation>
    <scope>NUCLEOTIDE SEQUENCE [LARGE SCALE GENOMIC DNA]</scope>
    <source>
        <strain evidence="6 7">KOR34</strain>
    </source>
</reference>
<dbReference type="Pfam" id="PF08450">
    <property type="entry name" value="SGL"/>
    <property type="match status" value="1"/>
</dbReference>
<dbReference type="PRINTS" id="PR01790">
    <property type="entry name" value="SMP30FAMILY"/>
</dbReference>
<feature type="binding site" evidence="3">
    <location>
        <position position="228"/>
    </location>
    <ligand>
        <name>a divalent metal cation</name>
        <dbReference type="ChEBI" id="CHEBI:60240"/>
    </ligand>
</feature>
<feature type="signal peptide" evidence="4">
    <location>
        <begin position="1"/>
        <end position="20"/>
    </location>
</feature>
<dbReference type="EMBL" id="SIHJ01000002">
    <property type="protein sequence ID" value="TWT33678.1"/>
    <property type="molecule type" value="Genomic_DNA"/>
</dbReference>
<dbReference type="Gene3D" id="2.120.10.30">
    <property type="entry name" value="TolB, C-terminal domain"/>
    <property type="match status" value="1"/>
</dbReference>
<keyword evidence="1 6" id="KW-0378">Hydrolase</keyword>
<dbReference type="GO" id="GO:0004341">
    <property type="term" value="F:gluconolactonase activity"/>
    <property type="evidence" value="ECO:0007669"/>
    <property type="project" value="UniProtKB-EC"/>
</dbReference>
<feature type="binding site" evidence="3">
    <location>
        <position position="178"/>
    </location>
    <ligand>
        <name>a divalent metal cation</name>
        <dbReference type="ChEBI" id="CHEBI:60240"/>
    </ligand>
</feature>
<dbReference type="InterPro" id="IPR011042">
    <property type="entry name" value="6-blade_b-propeller_TolB-like"/>
</dbReference>
<dbReference type="PANTHER" id="PTHR47572:SF4">
    <property type="entry name" value="LACTONASE DRP35"/>
    <property type="match status" value="1"/>
</dbReference>
<feature type="chain" id="PRO_5022879775" evidence="4">
    <location>
        <begin position="21"/>
        <end position="303"/>
    </location>
</feature>
<gene>
    <name evidence="6" type="primary">gnl_2</name>
    <name evidence="6" type="ORF">KOR34_35110</name>
</gene>
<dbReference type="RefSeq" id="WP_146566501.1">
    <property type="nucleotide sequence ID" value="NZ_SIHJ01000002.1"/>
</dbReference>
<dbReference type="SUPFAM" id="SSF63829">
    <property type="entry name" value="Calcium-dependent phosphotriesterase"/>
    <property type="match status" value="1"/>
</dbReference>
<feature type="active site" description="Proton donor/acceptor" evidence="2">
    <location>
        <position position="228"/>
    </location>
</feature>
<dbReference type="GO" id="GO:0046872">
    <property type="term" value="F:metal ion binding"/>
    <property type="evidence" value="ECO:0007669"/>
    <property type="project" value="UniProtKB-KW"/>
</dbReference>
<comment type="cofactor">
    <cofactor evidence="3">
        <name>Zn(2+)</name>
        <dbReference type="ChEBI" id="CHEBI:29105"/>
    </cofactor>
    <text evidence="3">Binds 1 divalent metal cation per subunit.</text>
</comment>
<evidence type="ECO:0000256" key="1">
    <source>
        <dbReference type="ARBA" id="ARBA00022801"/>
    </source>
</evidence>
<feature type="domain" description="SMP-30/Gluconolactonase/LRE-like region" evidence="5">
    <location>
        <begin position="43"/>
        <end position="282"/>
    </location>
</feature>
<dbReference type="AlphaFoldDB" id="A0A5C5V575"/>
<dbReference type="PANTHER" id="PTHR47572">
    <property type="entry name" value="LIPOPROTEIN-RELATED"/>
    <property type="match status" value="1"/>
</dbReference>